<sequence>GWVDRSFLERVRYYNSDEEVVTLLRTTRAPVDDLKAFLRENGQPVQKVQLCFRDMAERETARAEIAAAFPEILVTSSFRNNLELNAADADKGRALLALAQHLGIPAADTIAFGDSSNDLRMLRAAGTSVAMGNAAPEVRAVCGCVTDTNDHDGVASFLYAHVLHGK</sequence>
<dbReference type="GO" id="GO:0000287">
    <property type="term" value="F:magnesium ion binding"/>
    <property type="evidence" value="ECO:0007669"/>
    <property type="project" value="TreeGrafter"/>
</dbReference>
<comment type="caution">
    <text evidence="1">The sequence shown here is derived from an EMBL/GenBank/DDBJ whole genome shotgun (WGS) entry which is preliminary data.</text>
</comment>
<dbReference type="GO" id="GO:0016791">
    <property type="term" value="F:phosphatase activity"/>
    <property type="evidence" value="ECO:0007669"/>
    <property type="project" value="TreeGrafter"/>
</dbReference>
<dbReference type="InterPro" id="IPR006379">
    <property type="entry name" value="HAD-SF_hydro_IIB"/>
</dbReference>
<dbReference type="InterPro" id="IPR036412">
    <property type="entry name" value="HAD-like_sf"/>
</dbReference>
<dbReference type="Pfam" id="PF08282">
    <property type="entry name" value="Hydrolase_3"/>
    <property type="match status" value="1"/>
</dbReference>
<dbReference type="PANTHER" id="PTHR10000:SF55">
    <property type="entry name" value="5-AMINO-6-(5-PHOSPHO-D-RIBITYLAMINO)URACIL PHOSPHATASE YCSE"/>
    <property type="match status" value="1"/>
</dbReference>
<dbReference type="EMBL" id="AJWZ01001912">
    <property type="protein sequence ID" value="EKC72412.1"/>
    <property type="molecule type" value="Genomic_DNA"/>
</dbReference>
<protein>
    <submittedName>
        <fullName evidence="1">HAD-superfamily hydrolase, subfamily IIB</fullName>
    </submittedName>
</protein>
<dbReference type="AlphaFoldDB" id="K1TH36"/>
<proteinExistence type="predicted"/>
<gene>
    <name evidence="1" type="ORF">OBE_02900</name>
</gene>
<dbReference type="NCBIfam" id="TIGR01484">
    <property type="entry name" value="HAD-SF-IIB"/>
    <property type="match status" value="1"/>
</dbReference>
<dbReference type="Gene3D" id="3.40.50.1000">
    <property type="entry name" value="HAD superfamily/HAD-like"/>
    <property type="match status" value="1"/>
</dbReference>
<dbReference type="PROSITE" id="PS01229">
    <property type="entry name" value="COF_2"/>
    <property type="match status" value="1"/>
</dbReference>
<dbReference type="SUPFAM" id="SSF56784">
    <property type="entry name" value="HAD-like"/>
    <property type="match status" value="1"/>
</dbReference>
<reference evidence="1" key="1">
    <citation type="journal article" date="2013" name="Environ. Microbiol.">
        <title>Microbiota from the distal guts of lean and obese adolescents exhibit partial functional redundancy besides clear differences in community structure.</title>
        <authorList>
            <person name="Ferrer M."/>
            <person name="Ruiz A."/>
            <person name="Lanza F."/>
            <person name="Haange S.B."/>
            <person name="Oberbach A."/>
            <person name="Till H."/>
            <person name="Bargiela R."/>
            <person name="Campoy C."/>
            <person name="Segura M.T."/>
            <person name="Richter M."/>
            <person name="von Bergen M."/>
            <person name="Seifert J."/>
            <person name="Suarez A."/>
        </authorList>
    </citation>
    <scope>NUCLEOTIDE SEQUENCE</scope>
</reference>
<accession>K1TH36</accession>
<dbReference type="GO" id="GO:0005829">
    <property type="term" value="C:cytosol"/>
    <property type="evidence" value="ECO:0007669"/>
    <property type="project" value="TreeGrafter"/>
</dbReference>
<keyword evidence="1" id="KW-0378">Hydrolase</keyword>
<feature type="non-terminal residue" evidence="1">
    <location>
        <position position="1"/>
    </location>
</feature>
<name>K1TH36_9ZZZZ</name>
<dbReference type="PANTHER" id="PTHR10000">
    <property type="entry name" value="PHOSPHOSERINE PHOSPHATASE"/>
    <property type="match status" value="1"/>
</dbReference>
<evidence type="ECO:0000313" key="1">
    <source>
        <dbReference type="EMBL" id="EKC72412.1"/>
    </source>
</evidence>
<organism evidence="1">
    <name type="scientific">human gut metagenome</name>
    <dbReference type="NCBI Taxonomy" id="408170"/>
    <lineage>
        <taxon>unclassified sequences</taxon>
        <taxon>metagenomes</taxon>
        <taxon>organismal metagenomes</taxon>
    </lineage>
</organism>
<dbReference type="InterPro" id="IPR023214">
    <property type="entry name" value="HAD_sf"/>
</dbReference>